<organism evidence="2 3">
    <name type="scientific">Acidiplasma aeolicum</name>
    <dbReference type="NCBI Taxonomy" id="507754"/>
    <lineage>
        <taxon>Archaea</taxon>
        <taxon>Methanobacteriati</taxon>
        <taxon>Thermoplasmatota</taxon>
        <taxon>Thermoplasmata</taxon>
        <taxon>Thermoplasmatales</taxon>
        <taxon>Ferroplasmaceae</taxon>
        <taxon>Acidiplasma</taxon>
    </lineage>
</organism>
<keyword evidence="1" id="KW-0812">Transmembrane</keyword>
<proteinExistence type="predicted"/>
<name>A0A0N8PQC5_9ARCH</name>
<feature type="transmembrane region" description="Helical" evidence="1">
    <location>
        <begin position="12"/>
        <end position="32"/>
    </location>
</feature>
<reference evidence="2 3" key="1">
    <citation type="submission" date="2015-09" db="EMBL/GenBank/DDBJ databases">
        <title>Draft genome sequence of Acidiplasma aeolicum DSM 18409.</title>
        <authorList>
            <person name="Hemp J."/>
        </authorList>
    </citation>
    <scope>NUCLEOTIDE SEQUENCE [LARGE SCALE GENOMIC DNA]</scope>
    <source>
        <strain evidence="2 3">V</strain>
    </source>
</reference>
<accession>A0A0N8PQC5</accession>
<evidence type="ECO:0000313" key="2">
    <source>
        <dbReference type="EMBL" id="KPV46741.1"/>
    </source>
</evidence>
<gene>
    <name evidence="2" type="ORF">SE19_04215</name>
</gene>
<evidence type="ECO:0000256" key="1">
    <source>
        <dbReference type="SAM" id="Phobius"/>
    </source>
</evidence>
<evidence type="ECO:0000313" key="3">
    <source>
        <dbReference type="Proteomes" id="UP000050515"/>
    </source>
</evidence>
<dbReference type="Proteomes" id="UP000050515">
    <property type="component" value="Unassembled WGS sequence"/>
</dbReference>
<keyword evidence="1" id="KW-0472">Membrane</keyword>
<protein>
    <submittedName>
        <fullName evidence="2">Uncharacterized protein</fullName>
    </submittedName>
</protein>
<keyword evidence="1" id="KW-1133">Transmembrane helix</keyword>
<dbReference type="PATRIC" id="fig|507754.4.peg.1871"/>
<dbReference type="AlphaFoldDB" id="A0A0N8PQC5"/>
<comment type="caution">
    <text evidence="2">The sequence shown here is derived from an EMBL/GenBank/DDBJ whole genome shotgun (WGS) entry which is preliminary data.</text>
</comment>
<dbReference type="EMBL" id="LJCQ01000188">
    <property type="protein sequence ID" value="KPV46741.1"/>
    <property type="molecule type" value="Genomic_DNA"/>
</dbReference>
<dbReference type="RefSeq" id="WP_054964118.1">
    <property type="nucleotide sequence ID" value="NZ_LJCQ01000188.1"/>
</dbReference>
<sequence>MKISSKITKHRMLIIAIWVIVLIALFPAFTGYSHFISYSTTSNAPANSESSIAQKILEKRIPDNQTFFNNILTISKSN</sequence>